<dbReference type="PANTHER" id="PTHR13878">
    <property type="entry name" value="GULONOLACTONE OXIDASE"/>
    <property type="match status" value="1"/>
</dbReference>
<comment type="similarity">
    <text evidence="1">Belongs to the oxygen-dependent FAD-linked oxidoreductase family.</text>
</comment>
<dbReference type="SUPFAM" id="SSF56176">
    <property type="entry name" value="FAD-binding/transporter-associated domain-like"/>
    <property type="match status" value="1"/>
</dbReference>
<evidence type="ECO:0000313" key="6">
    <source>
        <dbReference type="Proteomes" id="UP001305779"/>
    </source>
</evidence>
<organism evidence="5 6">
    <name type="scientific">Zasmidium cellare</name>
    <name type="common">Wine cellar mold</name>
    <name type="synonym">Racodium cellare</name>
    <dbReference type="NCBI Taxonomy" id="395010"/>
    <lineage>
        <taxon>Eukaryota</taxon>
        <taxon>Fungi</taxon>
        <taxon>Dikarya</taxon>
        <taxon>Ascomycota</taxon>
        <taxon>Pezizomycotina</taxon>
        <taxon>Dothideomycetes</taxon>
        <taxon>Dothideomycetidae</taxon>
        <taxon>Mycosphaerellales</taxon>
        <taxon>Mycosphaerellaceae</taxon>
        <taxon>Zasmidium</taxon>
    </lineage>
</organism>
<name>A0ABR0ERF3_ZASCE</name>
<feature type="chain" id="PRO_5047481745" description="FAD-binding PCMH-type domain-containing protein" evidence="3">
    <location>
        <begin position="19"/>
        <end position="570"/>
    </location>
</feature>
<dbReference type="Pfam" id="PF01565">
    <property type="entry name" value="FAD_binding_4"/>
    <property type="match status" value="1"/>
</dbReference>
<evidence type="ECO:0000256" key="3">
    <source>
        <dbReference type="SAM" id="SignalP"/>
    </source>
</evidence>
<dbReference type="InterPro" id="IPR050432">
    <property type="entry name" value="FAD-linked_Oxidoreductases_BP"/>
</dbReference>
<sequence length="570" mass="61559">MHSFFFTSATLLLGVASGAVLNKKADISTVPASAWGDLNNTVQGRLHAEFPMGAFCFAQYEGALNPHIDLAQCALLEANQQDTKFMASYAQGYSYSTWPMCIAKNESCNTQGHILPNPLNPLIGNCQQGSIPNYYIYAEHDGDIQAGLKFAKKYNIPLVIKASGHDYKGRSAGQGALKIWTANYKFAMQYSQNFQPAGAPQGMGPAITYNAGHSMEEVLNFADQNGGAVQAATAMSVRPAGGFLQGGGHSPLSVSYGLAVDNALEIRGLLPDGTPFIANRQQNSDLFFALRGGGPGTFGVVTQSANQLLQVLIANAEQWAKDGWGGYAFPSLTTNHTSFVVLTTPKLTLAQAQKSIAPLADFIATLPQSNVAANILLTYPSYLPVWNETSTIADNLQGGGVSLSSRLVPVDNFRGAQNQQSLFNAIAPIMNAFGPLATKPLFMCFTTPYGYDGGDDAKTSSVTPAWRDSLWHIIALDEWDPNEDEATIEAEFKKTHDVIQPLINITPGSGAYQNEADTFETDPIGAYWGQDNYNKLLSIKKKYDPSNVLTCWQCVGWNQADSRYSCYPDA</sequence>
<proteinExistence type="inferred from homology"/>
<feature type="signal peptide" evidence="3">
    <location>
        <begin position="1"/>
        <end position="18"/>
    </location>
</feature>
<dbReference type="Proteomes" id="UP001305779">
    <property type="component" value="Unassembled WGS sequence"/>
</dbReference>
<gene>
    <name evidence="5" type="ORF">PRZ48_004598</name>
</gene>
<comment type="caution">
    <text evidence="5">The sequence shown here is derived from an EMBL/GenBank/DDBJ whole genome shotgun (WGS) entry which is preliminary data.</text>
</comment>
<keyword evidence="2" id="KW-0560">Oxidoreductase</keyword>
<reference evidence="5 6" key="1">
    <citation type="journal article" date="2023" name="G3 (Bethesda)">
        <title>A chromosome-level genome assembly of Zasmidium syzygii isolated from banana leaves.</title>
        <authorList>
            <person name="van Westerhoven A.C."/>
            <person name="Mehrabi R."/>
            <person name="Talebi R."/>
            <person name="Steentjes M.B.F."/>
            <person name="Corcolon B."/>
            <person name="Chong P.A."/>
            <person name="Kema G.H.J."/>
            <person name="Seidl M.F."/>
        </authorList>
    </citation>
    <scope>NUCLEOTIDE SEQUENCE [LARGE SCALE GENOMIC DNA]</scope>
    <source>
        <strain evidence="5 6">P124</strain>
    </source>
</reference>
<dbReference type="InterPro" id="IPR012951">
    <property type="entry name" value="BBE"/>
</dbReference>
<evidence type="ECO:0000256" key="2">
    <source>
        <dbReference type="ARBA" id="ARBA00023002"/>
    </source>
</evidence>
<feature type="domain" description="FAD-binding PCMH-type" evidence="4">
    <location>
        <begin position="127"/>
        <end position="311"/>
    </location>
</feature>
<evidence type="ECO:0000259" key="4">
    <source>
        <dbReference type="PROSITE" id="PS51387"/>
    </source>
</evidence>
<evidence type="ECO:0000313" key="5">
    <source>
        <dbReference type="EMBL" id="KAK4503683.1"/>
    </source>
</evidence>
<dbReference type="PROSITE" id="PS51387">
    <property type="entry name" value="FAD_PCMH"/>
    <property type="match status" value="1"/>
</dbReference>
<dbReference type="EMBL" id="JAXOVC010000003">
    <property type="protein sequence ID" value="KAK4503683.1"/>
    <property type="molecule type" value="Genomic_DNA"/>
</dbReference>
<accession>A0ABR0ERF3</accession>
<dbReference type="PANTHER" id="PTHR13878:SF91">
    <property type="entry name" value="FAD BINDING DOMAIN PROTEIN (AFU_ORTHOLOGUE AFUA_6G12070)-RELATED"/>
    <property type="match status" value="1"/>
</dbReference>
<dbReference type="InterPro" id="IPR006093">
    <property type="entry name" value="Oxy_OxRdtase_FAD_BS"/>
</dbReference>
<evidence type="ECO:0000256" key="1">
    <source>
        <dbReference type="ARBA" id="ARBA00005466"/>
    </source>
</evidence>
<dbReference type="Gene3D" id="3.30.465.10">
    <property type="match status" value="2"/>
</dbReference>
<dbReference type="InterPro" id="IPR016169">
    <property type="entry name" value="FAD-bd_PCMH_sub2"/>
</dbReference>
<dbReference type="InterPro" id="IPR016166">
    <property type="entry name" value="FAD-bd_PCMH"/>
</dbReference>
<dbReference type="Pfam" id="PF08031">
    <property type="entry name" value="BBE"/>
    <property type="match status" value="1"/>
</dbReference>
<protein>
    <recommendedName>
        <fullName evidence="4">FAD-binding PCMH-type domain-containing protein</fullName>
    </recommendedName>
</protein>
<keyword evidence="6" id="KW-1185">Reference proteome</keyword>
<dbReference type="PROSITE" id="PS00862">
    <property type="entry name" value="OX2_COVAL_FAD"/>
    <property type="match status" value="1"/>
</dbReference>
<keyword evidence="3" id="KW-0732">Signal</keyword>
<dbReference type="InterPro" id="IPR036318">
    <property type="entry name" value="FAD-bd_PCMH-like_sf"/>
</dbReference>
<dbReference type="InterPro" id="IPR006094">
    <property type="entry name" value="Oxid_FAD_bind_N"/>
</dbReference>